<reference evidence="1 2" key="1">
    <citation type="submission" date="2023-07" db="EMBL/GenBank/DDBJ databases">
        <title>Closed genoem sequence of Methanomicrococcus sp. Hf6.</title>
        <authorList>
            <person name="Poehlein A."/>
            <person name="Protasov E."/>
            <person name="Platt K."/>
            <person name="Reeh H."/>
            <person name="Daniel R."/>
            <person name="Brune A."/>
        </authorList>
    </citation>
    <scope>NUCLEOTIDE SEQUENCE [LARGE SCALE GENOMIC DNA]</scope>
    <source>
        <strain evidence="1 2">Hf6</strain>
    </source>
</reference>
<evidence type="ECO:0000313" key="2">
    <source>
        <dbReference type="Proteomes" id="UP001302978"/>
    </source>
</evidence>
<evidence type="ECO:0000313" key="1">
    <source>
        <dbReference type="EMBL" id="WNY23090.1"/>
    </source>
</evidence>
<name>A0AA96ZS65_9EURY</name>
<keyword evidence="2" id="KW-1185">Reference proteome</keyword>
<sequence length="224" mass="25465">MQREGGVCLQILLASDLRSASHKISSGRGRAVLVKNCFAIFQASPVCSFGQVLFAAGGRCLFAVGGRCLFAAGGRFLFAAEGRCLLKNRFAIFRRRCFAASVSCPLPPAARAAPILINREKTNIRFFKKSKKPTLVFKTKMKKLPFVFQNKNENSRHSFFKKINKNGFHVLFQFREKFDSIIFLANDLNQLFGAFQFFLFERFHIRIFKVKTDDRHSCRAEFVG</sequence>
<organism evidence="1 2">
    <name type="scientific">Methanimicrococcus hongohii</name>
    <dbReference type="NCBI Taxonomy" id="3028295"/>
    <lineage>
        <taxon>Archaea</taxon>
        <taxon>Methanobacteriati</taxon>
        <taxon>Methanobacteriota</taxon>
        <taxon>Stenosarchaea group</taxon>
        <taxon>Methanomicrobia</taxon>
        <taxon>Methanosarcinales</taxon>
        <taxon>Methanosarcinaceae</taxon>
        <taxon>Methanimicrococcus</taxon>
    </lineage>
</organism>
<dbReference type="AlphaFoldDB" id="A0AA96ZS65"/>
<gene>
    <name evidence="1" type="ORF">MmiHf6_03890</name>
</gene>
<dbReference type="Proteomes" id="UP001302978">
    <property type="component" value="Chromosome"/>
</dbReference>
<protein>
    <submittedName>
        <fullName evidence="1">Uncharacterized protein</fullName>
    </submittedName>
</protein>
<proteinExistence type="predicted"/>
<dbReference type="KEGG" id="mehf:MmiHf6_03890"/>
<accession>A0AA96ZS65</accession>
<dbReference type="EMBL" id="CP131059">
    <property type="protein sequence ID" value="WNY23090.1"/>
    <property type="molecule type" value="Genomic_DNA"/>
</dbReference>